<feature type="region of interest" description="Disordered" evidence="1">
    <location>
        <begin position="1"/>
        <end position="80"/>
    </location>
</feature>
<name>A0AAW1P8D7_9CHLO</name>
<accession>A0AAW1P8D7</accession>
<dbReference type="EMBL" id="JALJOR010000018">
    <property type="protein sequence ID" value="KAK9804278.1"/>
    <property type="molecule type" value="Genomic_DNA"/>
</dbReference>
<keyword evidence="3" id="KW-1185">Reference proteome</keyword>
<evidence type="ECO:0000313" key="3">
    <source>
        <dbReference type="Proteomes" id="UP001489004"/>
    </source>
</evidence>
<comment type="caution">
    <text evidence="2">The sequence shown here is derived from an EMBL/GenBank/DDBJ whole genome shotgun (WGS) entry which is preliminary data.</text>
</comment>
<proteinExistence type="predicted"/>
<evidence type="ECO:0000313" key="2">
    <source>
        <dbReference type="EMBL" id="KAK9804278.1"/>
    </source>
</evidence>
<sequence length="128" mass="14018">MTWNTKRQTPRKAGASNLPHLPSDLFSRPSYLGRQTQSANSKQSSPQPKPALEGDDDFAEPGTPRRIEGESPGKGGGSHIEAEGSYEWLYEDANRMLKNLHFARLKRVHIDGALADESTDAGEEAQAT</sequence>
<organism evidence="2 3">
    <name type="scientific">[Myrmecia] bisecta</name>
    <dbReference type="NCBI Taxonomy" id="41462"/>
    <lineage>
        <taxon>Eukaryota</taxon>
        <taxon>Viridiplantae</taxon>
        <taxon>Chlorophyta</taxon>
        <taxon>core chlorophytes</taxon>
        <taxon>Trebouxiophyceae</taxon>
        <taxon>Trebouxiales</taxon>
        <taxon>Trebouxiaceae</taxon>
        <taxon>Myrmecia</taxon>
    </lineage>
</organism>
<dbReference type="AlphaFoldDB" id="A0AAW1P8D7"/>
<dbReference type="Proteomes" id="UP001489004">
    <property type="component" value="Unassembled WGS sequence"/>
</dbReference>
<evidence type="ECO:0000256" key="1">
    <source>
        <dbReference type="SAM" id="MobiDB-lite"/>
    </source>
</evidence>
<protein>
    <submittedName>
        <fullName evidence="2">Uncharacterized protein</fullName>
    </submittedName>
</protein>
<gene>
    <name evidence="2" type="ORF">WJX72_004419</name>
</gene>
<feature type="compositionally biased region" description="Polar residues" evidence="1">
    <location>
        <begin position="33"/>
        <end position="46"/>
    </location>
</feature>
<reference evidence="2 3" key="1">
    <citation type="journal article" date="2024" name="Nat. Commun.">
        <title>Phylogenomics reveals the evolutionary origins of lichenization in chlorophyte algae.</title>
        <authorList>
            <person name="Puginier C."/>
            <person name="Libourel C."/>
            <person name="Otte J."/>
            <person name="Skaloud P."/>
            <person name="Haon M."/>
            <person name="Grisel S."/>
            <person name="Petersen M."/>
            <person name="Berrin J.G."/>
            <person name="Delaux P.M."/>
            <person name="Dal Grande F."/>
            <person name="Keller J."/>
        </authorList>
    </citation>
    <scope>NUCLEOTIDE SEQUENCE [LARGE SCALE GENOMIC DNA]</scope>
    <source>
        <strain evidence="2 3">SAG 2043</strain>
    </source>
</reference>